<sequence length="476" mass="53704">MIRWAVNLAGIDAEVDLQRDDKMKSHVSWPYGRKETLKPADTARVGNGPPEPLGTVVTLTTAELMEQQRARYEAGLADSKLTQPCATAVREESGNVKAAEIRVFSTFTSAQGRRTVCTVQQRHALFRGVDVVNAFLQQTLVPDERLSTRFSTNPRLYKLYIADEFTGEEDLAFQLDTPIQKLACFAVQPLPAAQLFRFPQRTQLLPTTAEDINLSVEVCPLDPQAKSVKRQVLVPADMLAESLEQTIVKRLPGIDLIPGSLRIKYGPLDLNINEYYNFGTGCGNMDVPIAERTILSLHRFGVTQVLVQGRAPDESADISAPVEDIVINIDTEKAQTFKQFEVIRTDRYGARQQRILCVDAERLLMKRPYAGNMQTQQGCEEKLLKEIEEVYFSPTKPTCLEIRYSVASKYENDRIECATTYSRAILDEKLRVLQREIRKRNEEQKQRSSQALVARLFERLKSGLGMSTVQSDKNEQ</sequence>
<gene>
    <name evidence="1" type="ORF">TVY486_0800870</name>
</gene>
<dbReference type="EMBL" id="HE573024">
    <property type="protein sequence ID" value="CCC49479.1"/>
    <property type="molecule type" value="Genomic_DNA"/>
</dbReference>
<evidence type="ECO:0000313" key="1">
    <source>
        <dbReference type="EMBL" id="CCC49479.1"/>
    </source>
</evidence>
<evidence type="ECO:0008006" key="2">
    <source>
        <dbReference type="Google" id="ProtNLM"/>
    </source>
</evidence>
<organism evidence="1">
    <name type="scientific">Trypanosoma vivax (strain Y486)</name>
    <dbReference type="NCBI Taxonomy" id="1055687"/>
    <lineage>
        <taxon>Eukaryota</taxon>
        <taxon>Discoba</taxon>
        <taxon>Euglenozoa</taxon>
        <taxon>Kinetoplastea</taxon>
        <taxon>Metakinetoplastina</taxon>
        <taxon>Trypanosomatida</taxon>
        <taxon>Trypanosomatidae</taxon>
        <taxon>Trypanosoma</taxon>
        <taxon>Duttonella</taxon>
    </lineage>
</organism>
<accession>G0U081</accession>
<name>G0U081_TRYVY</name>
<reference evidence="1" key="1">
    <citation type="journal article" date="2012" name="Proc. Natl. Acad. Sci. U.S.A.">
        <title>Antigenic diversity is generated by distinct evolutionary mechanisms in African trypanosome species.</title>
        <authorList>
            <person name="Jackson A.P."/>
            <person name="Berry A."/>
            <person name="Aslett M."/>
            <person name="Allison H.C."/>
            <person name="Burton P."/>
            <person name="Vavrova-Anderson J."/>
            <person name="Brown R."/>
            <person name="Browne H."/>
            <person name="Corton N."/>
            <person name="Hauser H."/>
            <person name="Gamble J."/>
            <person name="Gilderthorp R."/>
            <person name="Marcello L."/>
            <person name="McQuillan J."/>
            <person name="Otto T.D."/>
            <person name="Quail M.A."/>
            <person name="Sanders M.J."/>
            <person name="van Tonder A."/>
            <person name="Ginger M.L."/>
            <person name="Field M.C."/>
            <person name="Barry J.D."/>
            <person name="Hertz-Fowler C."/>
            <person name="Berriman M."/>
        </authorList>
    </citation>
    <scope>NUCLEOTIDE SEQUENCE</scope>
    <source>
        <strain evidence="1">Y486</strain>
    </source>
</reference>
<dbReference type="AlphaFoldDB" id="G0U081"/>
<dbReference type="OMA" id="MEIAYTK"/>
<proteinExistence type="predicted"/>
<dbReference type="VEuPathDB" id="TriTrypDB:TvY486_0800870"/>
<protein>
    <recommendedName>
        <fullName evidence="2">SAPK-interacting protein 1 Pleckstrin-homology domain-containing protein</fullName>
    </recommendedName>
</protein>